<dbReference type="Proteomes" id="UP000681722">
    <property type="component" value="Unassembled WGS sequence"/>
</dbReference>
<sequence length="594" mass="68108">MDKGVTNITTTSQRTLEIGTGTPRETSKIAWKLSMLRLFFFTTTTFIVLLLPSIITIVTSSTFSTNEAVSWAEVTASRLVSCYCNQLSGLWRNELPWQSGNTLETLANFVSLLDSPLRYVFYQTFIKTDIFVGGNCYDDHQWWLLGWIQAYSVDPNINYLHRAADIYDIVVKRAWNTRQCGGGIHWCPLNSYKNAITNELFLISSMRLHPYATLLGKSSTYYLDWALKEWQWFENSGMINNDYLINDGLRLQSCHIMSDAAYLFCYIERFLLSHTRYHISAIELEYCFRKKKACEKLAVHNQSETINLLTEQFPERDHRRDADSLISKTCVNNNGTTWTYNQGVILSGLALLYNATNNATLISIAQKIADAVIQRLTYSNGILKEPCEPTCDNDQKLFKGIFVRHLSYLLLYVTDTFQRQKYTSFLQQNAMSLWSTNRCELDELFGLVWNNESSNSCESSRNTATTSAGLDLMISVARVEPQTITSSNWMLLGLGNCVDYENFTMPNFYRNEVNESVCRMTANEDSGAVAYDYHLNCIGVGFCRIRTLSDRHQTPSGWTYENGTARYVTCTDKMALANCFLRRNQTSRYYLLKN</sequence>
<dbReference type="Pfam" id="PF03663">
    <property type="entry name" value="Glyco_hydro_76"/>
    <property type="match status" value="2"/>
</dbReference>
<dbReference type="EMBL" id="CAJOBC010002813">
    <property type="protein sequence ID" value="CAF3752763.1"/>
    <property type="molecule type" value="Genomic_DNA"/>
</dbReference>
<evidence type="ECO:0000313" key="3">
    <source>
        <dbReference type="EMBL" id="CAF3752763.1"/>
    </source>
</evidence>
<reference evidence="2" key="1">
    <citation type="submission" date="2021-02" db="EMBL/GenBank/DDBJ databases">
        <authorList>
            <person name="Nowell W R."/>
        </authorList>
    </citation>
    <scope>NUCLEOTIDE SEQUENCE</scope>
</reference>
<keyword evidence="1" id="KW-1133">Transmembrane helix</keyword>
<evidence type="ECO:0000313" key="2">
    <source>
        <dbReference type="EMBL" id="CAF0980201.1"/>
    </source>
</evidence>
<dbReference type="InterPro" id="IPR053169">
    <property type="entry name" value="MUG_Protein"/>
</dbReference>
<name>A0A814F2P3_9BILA</name>
<keyword evidence="1" id="KW-0472">Membrane</keyword>
<proteinExistence type="predicted"/>
<accession>A0A814F2P3</accession>
<feature type="transmembrane region" description="Helical" evidence="1">
    <location>
        <begin position="38"/>
        <end position="58"/>
    </location>
</feature>
<dbReference type="PANTHER" id="PTHR47791:SF3">
    <property type="entry name" value="MEIOTICALLY UP-REGULATED GENE 191 PROTEIN"/>
    <property type="match status" value="1"/>
</dbReference>
<dbReference type="GO" id="GO:0005975">
    <property type="term" value="P:carbohydrate metabolic process"/>
    <property type="evidence" value="ECO:0007669"/>
    <property type="project" value="InterPro"/>
</dbReference>
<evidence type="ECO:0000313" key="4">
    <source>
        <dbReference type="Proteomes" id="UP000663829"/>
    </source>
</evidence>
<dbReference type="InterPro" id="IPR005198">
    <property type="entry name" value="Glyco_hydro_76"/>
</dbReference>
<evidence type="ECO:0000256" key="1">
    <source>
        <dbReference type="SAM" id="Phobius"/>
    </source>
</evidence>
<dbReference type="OrthoDB" id="9984024at2759"/>
<evidence type="ECO:0008006" key="5">
    <source>
        <dbReference type="Google" id="ProtNLM"/>
    </source>
</evidence>
<dbReference type="Gene3D" id="1.50.10.20">
    <property type="match status" value="2"/>
</dbReference>
<dbReference type="EMBL" id="CAJNOQ010002813">
    <property type="protein sequence ID" value="CAF0980201.1"/>
    <property type="molecule type" value="Genomic_DNA"/>
</dbReference>
<keyword evidence="1" id="KW-0812">Transmembrane</keyword>
<protein>
    <recommendedName>
        <fullName evidence="5">Mannan endo-1,6-alpha-mannosidase</fullName>
    </recommendedName>
</protein>
<dbReference type="InterPro" id="IPR008928">
    <property type="entry name" value="6-hairpin_glycosidase_sf"/>
</dbReference>
<comment type="caution">
    <text evidence="2">The sequence shown here is derived from an EMBL/GenBank/DDBJ whole genome shotgun (WGS) entry which is preliminary data.</text>
</comment>
<dbReference type="AlphaFoldDB" id="A0A814F2P3"/>
<gene>
    <name evidence="2" type="ORF">GPM918_LOCUS12706</name>
    <name evidence="3" type="ORF">SRO942_LOCUS12706</name>
</gene>
<dbReference type="PANTHER" id="PTHR47791">
    <property type="entry name" value="MEIOTICALLY UP-REGULATED GENE 191 PROTEIN"/>
    <property type="match status" value="1"/>
</dbReference>
<dbReference type="SUPFAM" id="SSF48208">
    <property type="entry name" value="Six-hairpin glycosidases"/>
    <property type="match status" value="1"/>
</dbReference>
<organism evidence="2 4">
    <name type="scientific">Didymodactylos carnosus</name>
    <dbReference type="NCBI Taxonomy" id="1234261"/>
    <lineage>
        <taxon>Eukaryota</taxon>
        <taxon>Metazoa</taxon>
        <taxon>Spiralia</taxon>
        <taxon>Gnathifera</taxon>
        <taxon>Rotifera</taxon>
        <taxon>Eurotatoria</taxon>
        <taxon>Bdelloidea</taxon>
        <taxon>Philodinida</taxon>
        <taxon>Philodinidae</taxon>
        <taxon>Didymodactylos</taxon>
    </lineage>
</organism>
<dbReference type="Proteomes" id="UP000663829">
    <property type="component" value="Unassembled WGS sequence"/>
</dbReference>
<keyword evidence="4" id="KW-1185">Reference proteome</keyword>